<evidence type="ECO:0000313" key="2">
    <source>
        <dbReference type="EMBL" id="QPK83109.1"/>
    </source>
</evidence>
<name>A0A7T0KMM4_9CORY</name>
<dbReference type="InterPro" id="IPR016187">
    <property type="entry name" value="CTDL_fold"/>
</dbReference>
<feature type="domain" description="Sulfatase-modifying factor enzyme-like" evidence="1">
    <location>
        <begin position="4"/>
        <end position="304"/>
    </location>
</feature>
<dbReference type="EMBL" id="CP064955">
    <property type="protein sequence ID" value="QPK83109.1"/>
    <property type="molecule type" value="Genomic_DNA"/>
</dbReference>
<dbReference type="GO" id="GO:0120147">
    <property type="term" value="F:formylglycine-generating oxidase activity"/>
    <property type="evidence" value="ECO:0007669"/>
    <property type="project" value="TreeGrafter"/>
</dbReference>
<dbReference type="AlphaFoldDB" id="A0A7T0KMM4"/>
<dbReference type="SUPFAM" id="SSF56436">
    <property type="entry name" value="C-type lectin-like"/>
    <property type="match status" value="1"/>
</dbReference>
<proteinExistence type="predicted"/>
<dbReference type="Proteomes" id="UP000594586">
    <property type="component" value="Chromosome"/>
</dbReference>
<gene>
    <name evidence="2" type="ORF">G7Y29_09775</name>
</gene>
<sequence length="305" mass="33616">MPRLTELIRVPGGVFNAGTNDFYPEEGPSREVGVDKFALESDPVTNSQFATFVEETGYVTVAEQTPLFDDFPNVDPALLKAGSLVFIPTAGPVDLRDWRQWWRFEPGASWRVPYGPGGVSWSNIPDRPVVQVAYDDALAYARWAGRRLPTELELEYAARAGRPGTVYAWGNEYAPGGVVRANTWQGRFPYENQGWGVASPVGVFGRNPWGFADLIGNVWEWTSTYFATGPNRSIVEAAVSCCAPSSAREEARRLATVTAETHPRRVVKGGSHLCAPEYCHRYRPPARQGQSEDSATTHIGFRCAA</sequence>
<protein>
    <submittedName>
        <fullName evidence="2">Formylglycine-generating enzyme family protein</fullName>
    </submittedName>
</protein>
<evidence type="ECO:0000313" key="3">
    <source>
        <dbReference type="Proteomes" id="UP000594586"/>
    </source>
</evidence>
<keyword evidence="3" id="KW-1185">Reference proteome</keyword>
<reference evidence="2 3" key="1">
    <citation type="submission" date="2020-11" db="EMBL/GenBank/DDBJ databases">
        <title>Corynebacterium sp. MC1420.</title>
        <authorList>
            <person name="Zhou J."/>
        </authorList>
    </citation>
    <scope>NUCLEOTIDE SEQUENCE [LARGE SCALE GENOMIC DNA]</scope>
    <source>
        <strain evidence="2 3">MC1420</strain>
    </source>
</reference>
<dbReference type="InterPro" id="IPR042095">
    <property type="entry name" value="SUMF_sf"/>
</dbReference>
<evidence type="ECO:0000259" key="1">
    <source>
        <dbReference type="Pfam" id="PF03781"/>
    </source>
</evidence>
<dbReference type="Gene3D" id="3.90.1580.10">
    <property type="entry name" value="paralog of FGE (formylglycine-generating enzyme)"/>
    <property type="match status" value="1"/>
</dbReference>
<dbReference type="PANTHER" id="PTHR23150">
    <property type="entry name" value="SULFATASE MODIFYING FACTOR 1, 2"/>
    <property type="match status" value="1"/>
</dbReference>
<dbReference type="InterPro" id="IPR005532">
    <property type="entry name" value="SUMF_dom"/>
</dbReference>
<dbReference type="RefSeq" id="WP_165002388.1">
    <property type="nucleotide sequence ID" value="NZ_CP064955.1"/>
</dbReference>
<dbReference type="KEGG" id="cqn:G7Y29_09775"/>
<dbReference type="PANTHER" id="PTHR23150:SF19">
    <property type="entry name" value="FORMYLGLYCINE-GENERATING ENZYME"/>
    <property type="match status" value="1"/>
</dbReference>
<organism evidence="2 3">
    <name type="scientific">Corynebacterium qintianiae</name>
    <dbReference type="NCBI Taxonomy" id="2709392"/>
    <lineage>
        <taxon>Bacteria</taxon>
        <taxon>Bacillati</taxon>
        <taxon>Actinomycetota</taxon>
        <taxon>Actinomycetes</taxon>
        <taxon>Mycobacteriales</taxon>
        <taxon>Corynebacteriaceae</taxon>
        <taxon>Corynebacterium</taxon>
    </lineage>
</organism>
<accession>A0A7T0KMM4</accession>
<dbReference type="Pfam" id="PF03781">
    <property type="entry name" value="FGE-sulfatase"/>
    <property type="match status" value="1"/>
</dbReference>
<dbReference type="InterPro" id="IPR051043">
    <property type="entry name" value="Sulfatase_Mod_Factor_Kinase"/>
</dbReference>